<dbReference type="PANTHER" id="PTHR30055:SF234">
    <property type="entry name" value="HTH-TYPE TRANSCRIPTIONAL REGULATOR BETI"/>
    <property type="match status" value="1"/>
</dbReference>
<dbReference type="EMBL" id="CP053892">
    <property type="protein sequence ID" value="QKG24601.1"/>
    <property type="molecule type" value="Genomic_DNA"/>
</dbReference>
<evidence type="ECO:0000259" key="5">
    <source>
        <dbReference type="PROSITE" id="PS50977"/>
    </source>
</evidence>
<dbReference type="Gene3D" id="1.10.357.10">
    <property type="entry name" value="Tetracycline Repressor, domain 2"/>
    <property type="match status" value="1"/>
</dbReference>
<evidence type="ECO:0000256" key="1">
    <source>
        <dbReference type="ARBA" id="ARBA00023015"/>
    </source>
</evidence>
<dbReference type="Proteomes" id="UP000501240">
    <property type="component" value="Chromosome"/>
</dbReference>
<evidence type="ECO:0000313" key="6">
    <source>
        <dbReference type="EMBL" id="QKG24601.1"/>
    </source>
</evidence>
<dbReference type="SUPFAM" id="SSF48498">
    <property type="entry name" value="Tetracyclin repressor-like, C-terminal domain"/>
    <property type="match status" value="1"/>
</dbReference>
<dbReference type="PRINTS" id="PR00455">
    <property type="entry name" value="HTHTETR"/>
</dbReference>
<sequence length="185" mass="20569">MGDLMARPSARPKLIKAALTVVEERGITALTLDAVAEQAGVTKRGLIYHFPSKHALLTGIHEDLAARIEQELLDATGREPEGASLVERTRGYVRASLNSPTNVEMRLIMEAANEPEWMAPWLRVYRRWFPEEEQPVEDLDDLSFRCLIARMAADGTWGYESTLPAPLTQAARARMLTGILALIDS</sequence>
<dbReference type="Pfam" id="PF00440">
    <property type="entry name" value="TetR_N"/>
    <property type="match status" value="1"/>
</dbReference>
<dbReference type="PANTHER" id="PTHR30055">
    <property type="entry name" value="HTH-TYPE TRANSCRIPTIONAL REGULATOR RUTR"/>
    <property type="match status" value="1"/>
</dbReference>
<dbReference type="PROSITE" id="PS50977">
    <property type="entry name" value="HTH_TETR_2"/>
    <property type="match status" value="1"/>
</dbReference>
<evidence type="ECO:0000313" key="7">
    <source>
        <dbReference type="Proteomes" id="UP000501240"/>
    </source>
</evidence>
<reference evidence="6 7" key="1">
    <citation type="submission" date="2020-05" db="EMBL/GenBank/DDBJ databases">
        <title>Actinomadura verrucosospora NRRL-B18236 (PFL_A860) Genome sequencing and assembly.</title>
        <authorList>
            <person name="Samborskyy M."/>
        </authorList>
    </citation>
    <scope>NUCLEOTIDE SEQUENCE [LARGE SCALE GENOMIC DNA]</scope>
    <source>
        <strain evidence="6 7">NRRL:B18236</strain>
    </source>
</reference>
<dbReference type="InterPro" id="IPR009057">
    <property type="entry name" value="Homeodomain-like_sf"/>
</dbReference>
<keyword evidence="7" id="KW-1185">Reference proteome</keyword>
<accession>A0A7D3ZN62</accession>
<dbReference type="InterPro" id="IPR041479">
    <property type="entry name" value="TetR_CgmR_C"/>
</dbReference>
<dbReference type="InterPro" id="IPR036271">
    <property type="entry name" value="Tet_transcr_reg_TetR-rel_C_sf"/>
</dbReference>
<dbReference type="AlphaFoldDB" id="A0A7D3ZN62"/>
<keyword evidence="3" id="KW-0804">Transcription</keyword>
<dbReference type="InterPro" id="IPR001647">
    <property type="entry name" value="HTH_TetR"/>
</dbReference>
<proteinExistence type="predicted"/>
<dbReference type="GO" id="GO:0000976">
    <property type="term" value="F:transcription cis-regulatory region binding"/>
    <property type="evidence" value="ECO:0007669"/>
    <property type="project" value="TreeGrafter"/>
</dbReference>
<evidence type="ECO:0000256" key="4">
    <source>
        <dbReference type="PROSITE-ProRule" id="PRU00335"/>
    </source>
</evidence>
<evidence type="ECO:0000256" key="3">
    <source>
        <dbReference type="ARBA" id="ARBA00023163"/>
    </source>
</evidence>
<keyword evidence="1" id="KW-0805">Transcription regulation</keyword>
<dbReference type="GO" id="GO:0003700">
    <property type="term" value="F:DNA-binding transcription factor activity"/>
    <property type="evidence" value="ECO:0007669"/>
    <property type="project" value="TreeGrafter"/>
</dbReference>
<dbReference type="Pfam" id="PF17937">
    <property type="entry name" value="TetR_C_28"/>
    <property type="match status" value="1"/>
</dbReference>
<dbReference type="SUPFAM" id="SSF46689">
    <property type="entry name" value="Homeodomain-like"/>
    <property type="match status" value="1"/>
</dbReference>
<feature type="domain" description="HTH tetR-type" evidence="5">
    <location>
        <begin position="8"/>
        <end position="68"/>
    </location>
</feature>
<organism evidence="6 7">
    <name type="scientific">Actinomadura verrucosospora</name>
    <dbReference type="NCBI Taxonomy" id="46165"/>
    <lineage>
        <taxon>Bacteria</taxon>
        <taxon>Bacillati</taxon>
        <taxon>Actinomycetota</taxon>
        <taxon>Actinomycetes</taxon>
        <taxon>Streptosporangiales</taxon>
        <taxon>Thermomonosporaceae</taxon>
        <taxon>Actinomadura</taxon>
    </lineage>
</organism>
<evidence type="ECO:0000256" key="2">
    <source>
        <dbReference type="ARBA" id="ARBA00023125"/>
    </source>
</evidence>
<feature type="DNA-binding region" description="H-T-H motif" evidence="4">
    <location>
        <begin position="31"/>
        <end position="50"/>
    </location>
</feature>
<dbReference type="InterPro" id="IPR050109">
    <property type="entry name" value="HTH-type_TetR-like_transc_reg"/>
</dbReference>
<keyword evidence="2 4" id="KW-0238">DNA-binding</keyword>
<gene>
    <name evidence="6" type="ORF">ACTIVE_6248</name>
</gene>
<name>A0A7D3ZN62_ACTVE</name>
<protein>
    <submittedName>
        <fullName evidence="6">TetR family transcriptional regulator</fullName>
    </submittedName>
</protein>